<evidence type="ECO:0000313" key="2">
    <source>
        <dbReference type="EMBL" id="KAK3747287.1"/>
    </source>
</evidence>
<evidence type="ECO:0000313" key="3">
    <source>
        <dbReference type="Proteomes" id="UP001283361"/>
    </source>
</evidence>
<dbReference type="PANTHER" id="PTHR22801:SF63">
    <property type="entry name" value="C-TYPE LECTIN DOMAIN-CONTAINING PROTEIN"/>
    <property type="match status" value="1"/>
</dbReference>
<sequence length="150" mass="16989">MDARKVCSRQGGDLVVILDSEMHLYVTDLLFDEAYWIGFSDTQTRGTLMWIDGTPVTYLANLRPGLREPPSMVYPECGYKHPFYSKWLISRCEILKKFVCELRPPLAGAAIRPPLAEAAIRPPLTQAPIRPPLAEAAFDLLWLRPPHNLL</sequence>
<dbReference type="PROSITE" id="PS50041">
    <property type="entry name" value="C_TYPE_LECTIN_2"/>
    <property type="match status" value="1"/>
</dbReference>
<organism evidence="2 3">
    <name type="scientific">Elysia crispata</name>
    <name type="common">lettuce slug</name>
    <dbReference type="NCBI Taxonomy" id="231223"/>
    <lineage>
        <taxon>Eukaryota</taxon>
        <taxon>Metazoa</taxon>
        <taxon>Spiralia</taxon>
        <taxon>Lophotrochozoa</taxon>
        <taxon>Mollusca</taxon>
        <taxon>Gastropoda</taxon>
        <taxon>Heterobranchia</taxon>
        <taxon>Euthyneura</taxon>
        <taxon>Panpulmonata</taxon>
        <taxon>Sacoglossa</taxon>
        <taxon>Placobranchoidea</taxon>
        <taxon>Plakobranchidae</taxon>
        <taxon>Elysia</taxon>
    </lineage>
</organism>
<proteinExistence type="predicted"/>
<comment type="caution">
    <text evidence="2">The sequence shown here is derived from an EMBL/GenBank/DDBJ whole genome shotgun (WGS) entry which is preliminary data.</text>
</comment>
<dbReference type="CDD" id="cd00037">
    <property type="entry name" value="CLECT"/>
    <property type="match status" value="1"/>
</dbReference>
<dbReference type="Pfam" id="PF00059">
    <property type="entry name" value="Lectin_C"/>
    <property type="match status" value="1"/>
</dbReference>
<name>A0AAE0YJT4_9GAST</name>
<accession>A0AAE0YJT4</accession>
<evidence type="ECO:0000259" key="1">
    <source>
        <dbReference type="PROSITE" id="PS50041"/>
    </source>
</evidence>
<dbReference type="AlphaFoldDB" id="A0AAE0YJT4"/>
<dbReference type="Proteomes" id="UP001283361">
    <property type="component" value="Unassembled WGS sequence"/>
</dbReference>
<gene>
    <name evidence="2" type="ORF">RRG08_054487</name>
</gene>
<dbReference type="Gene3D" id="3.10.100.10">
    <property type="entry name" value="Mannose-Binding Protein A, subunit A"/>
    <property type="match status" value="1"/>
</dbReference>
<dbReference type="PANTHER" id="PTHR22801">
    <property type="entry name" value="LITHOSTATHINE"/>
    <property type="match status" value="1"/>
</dbReference>
<dbReference type="SUPFAM" id="SSF56436">
    <property type="entry name" value="C-type lectin-like"/>
    <property type="match status" value="1"/>
</dbReference>
<dbReference type="EMBL" id="JAWDGP010006097">
    <property type="protein sequence ID" value="KAK3747287.1"/>
    <property type="molecule type" value="Genomic_DNA"/>
</dbReference>
<dbReference type="InterPro" id="IPR050801">
    <property type="entry name" value="Ca-Dep_Lectins_ImmuneDev"/>
</dbReference>
<protein>
    <recommendedName>
        <fullName evidence="1">C-type lectin domain-containing protein</fullName>
    </recommendedName>
</protein>
<dbReference type="InterPro" id="IPR016186">
    <property type="entry name" value="C-type_lectin-like/link_sf"/>
</dbReference>
<dbReference type="InterPro" id="IPR016187">
    <property type="entry name" value="CTDL_fold"/>
</dbReference>
<dbReference type="InterPro" id="IPR001304">
    <property type="entry name" value="C-type_lectin-like"/>
</dbReference>
<reference evidence="2" key="1">
    <citation type="journal article" date="2023" name="G3 (Bethesda)">
        <title>A reference genome for the long-term kleptoplast-retaining sea slug Elysia crispata morphotype clarki.</title>
        <authorList>
            <person name="Eastman K.E."/>
            <person name="Pendleton A.L."/>
            <person name="Shaikh M.A."/>
            <person name="Suttiyut T."/>
            <person name="Ogas R."/>
            <person name="Tomko P."/>
            <person name="Gavelis G."/>
            <person name="Widhalm J.R."/>
            <person name="Wisecaver J.H."/>
        </authorList>
    </citation>
    <scope>NUCLEOTIDE SEQUENCE</scope>
    <source>
        <strain evidence="2">ECLA1</strain>
    </source>
</reference>
<keyword evidence="3" id="KW-1185">Reference proteome</keyword>
<feature type="domain" description="C-type lectin" evidence="1">
    <location>
        <begin position="1"/>
        <end position="101"/>
    </location>
</feature>